<evidence type="ECO:0000256" key="1">
    <source>
        <dbReference type="ARBA" id="ARBA00004651"/>
    </source>
</evidence>
<dbReference type="EMBL" id="FOPY01000002">
    <property type="protein sequence ID" value="SFH29046.1"/>
    <property type="molecule type" value="Genomic_DNA"/>
</dbReference>
<feature type="transmembrane region" description="Helical" evidence="10">
    <location>
        <begin position="266"/>
        <end position="287"/>
    </location>
</feature>
<evidence type="ECO:0000313" key="12">
    <source>
        <dbReference type="EMBL" id="SFH29046.1"/>
    </source>
</evidence>
<proteinExistence type="inferred from homology"/>
<comment type="similarity">
    <text evidence="8">Belongs to the NhaC Na(+)/H(+) (TC 2.A.35) antiporter family.</text>
</comment>
<feature type="region of interest" description="Disordered" evidence="9">
    <location>
        <begin position="477"/>
        <end position="506"/>
    </location>
</feature>
<keyword evidence="13" id="KW-1185">Reference proteome</keyword>
<dbReference type="STRING" id="442341.SAMN04487959_102153"/>
<evidence type="ECO:0000256" key="6">
    <source>
        <dbReference type="ARBA" id="ARBA00022989"/>
    </source>
</evidence>
<dbReference type="Pfam" id="PF03553">
    <property type="entry name" value="Na_H_antiporter"/>
    <property type="match status" value="1"/>
</dbReference>
<dbReference type="InterPro" id="IPR018461">
    <property type="entry name" value="Na/H_Antiport_NhaC-like_C"/>
</dbReference>
<dbReference type="PANTHER" id="PTHR33451:SF3">
    <property type="entry name" value="MALATE-2H(+)_NA(+)-LACTATE ANTIPORTER"/>
    <property type="match status" value="1"/>
</dbReference>
<feature type="transmembrane region" description="Helical" evidence="10">
    <location>
        <begin position="437"/>
        <end position="461"/>
    </location>
</feature>
<dbReference type="Proteomes" id="UP000199040">
    <property type="component" value="Unassembled WGS sequence"/>
</dbReference>
<protein>
    <submittedName>
        <fullName evidence="12">Na+:H+ antiporter, NhaC family</fullName>
    </submittedName>
</protein>
<evidence type="ECO:0000256" key="9">
    <source>
        <dbReference type="SAM" id="MobiDB-lite"/>
    </source>
</evidence>
<feature type="transmembrane region" description="Helical" evidence="10">
    <location>
        <begin position="116"/>
        <end position="136"/>
    </location>
</feature>
<dbReference type="InterPro" id="IPR052180">
    <property type="entry name" value="NhaC_Na-H+_Antiporter"/>
</dbReference>
<evidence type="ECO:0000256" key="10">
    <source>
        <dbReference type="SAM" id="Phobius"/>
    </source>
</evidence>
<keyword evidence="3" id="KW-0050">Antiport</keyword>
<feature type="domain" description="Na+/H+ antiporter NhaC-like C-terminal" evidence="11">
    <location>
        <begin position="167"/>
        <end position="455"/>
    </location>
</feature>
<feature type="transmembrane region" description="Helical" evidence="10">
    <location>
        <begin position="15"/>
        <end position="37"/>
    </location>
</feature>
<evidence type="ECO:0000256" key="2">
    <source>
        <dbReference type="ARBA" id="ARBA00022448"/>
    </source>
</evidence>
<keyword evidence="4" id="KW-1003">Cell membrane</keyword>
<dbReference type="RefSeq" id="WP_092843349.1">
    <property type="nucleotide sequence ID" value="NZ_FOPY01000002.1"/>
</dbReference>
<dbReference type="AlphaFoldDB" id="A0A1I2YVB6"/>
<keyword evidence="5 10" id="KW-0812">Transmembrane</keyword>
<evidence type="ECO:0000256" key="5">
    <source>
        <dbReference type="ARBA" id="ARBA00022692"/>
    </source>
</evidence>
<feature type="transmembrane region" description="Helical" evidence="10">
    <location>
        <begin position="84"/>
        <end position="109"/>
    </location>
</feature>
<reference evidence="12 13" key="1">
    <citation type="submission" date="2016-10" db="EMBL/GenBank/DDBJ databases">
        <authorList>
            <person name="de Groot N.N."/>
        </authorList>
    </citation>
    <scope>NUCLEOTIDE SEQUENCE [LARGE SCALE GENOMIC DNA]</scope>
    <source>
        <strain evidence="12 13">CGMCC 1.6848</strain>
    </source>
</reference>
<feature type="transmembrane region" description="Helical" evidence="10">
    <location>
        <begin position="142"/>
        <end position="170"/>
    </location>
</feature>
<comment type="subcellular location">
    <subcellularLocation>
        <location evidence="1">Cell membrane</location>
        <topology evidence="1">Multi-pass membrane protein</topology>
    </subcellularLocation>
</comment>
<evidence type="ECO:0000313" key="13">
    <source>
        <dbReference type="Proteomes" id="UP000199040"/>
    </source>
</evidence>
<dbReference type="InterPro" id="IPR004770">
    <property type="entry name" value="Na/H_antiport_NhaC"/>
</dbReference>
<feature type="transmembrane region" description="Helical" evidence="10">
    <location>
        <begin position="199"/>
        <end position="221"/>
    </location>
</feature>
<accession>A0A1I2YVB6</accession>
<keyword evidence="6 10" id="KW-1133">Transmembrane helix</keyword>
<dbReference type="PANTHER" id="PTHR33451">
    <property type="entry name" value="MALATE-2H(+)/NA(+)-LACTATE ANTIPORTER"/>
    <property type="match status" value="1"/>
</dbReference>
<sequence>MQTPTTNDTAPRPSLLGAASCIGFLCFMMFAQIFLLGEDWVTHISLIFAIVVCSIVALVSGFTWHDIQKGILYGCEIAMLPMLILMMVGVLVASWIASGTIPSLVYYGLQLINPSYFLVTAVLVCSIASLVTGSSWTTAATFGVAFMGIGSGLGIPPAMTAGAVISGAIFGDKISPISDSTNLAAGIAEANLFDHIRSMFYTTGPAWIITAVLFFFLGLGYQGEADTSQADLLRAGILDNYSVSLFAFIPPLVVLVLAYRRVSALAVMVIGSLVGGAMAVAVQGVGIGDMMNYMNYGYVSETGIEPVDSLLSRGGLQEMMWTISLGFIGLSLGGLLEKTRMLEVLLGSLGKLVSNARGLIVTHVLASLATNLFSASQYIAIIIPGRMLVPAYRKLKILPSVCSRTCEDSATVTSPLVPWGLGGAYYMGVLDVSAWDYMGWTFLALITPLIAVAYAMGNLFIWREGERNDVNTYYQQPAGQRDPSRNSIADQAHGMASTSWRSPADH</sequence>
<organism evidence="12 13">
    <name type="scientific">Modicisalibacter xianhensis</name>
    <dbReference type="NCBI Taxonomy" id="442341"/>
    <lineage>
        <taxon>Bacteria</taxon>
        <taxon>Pseudomonadati</taxon>
        <taxon>Pseudomonadota</taxon>
        <taxon>Gammaproteobacteria</taxon>
        <taxon>Oceanospirillales</taxon>
        <taxon>Halomonadaceae</taxon>
        <taxon>Modicisalibacter</taxon>
    </lineage>
</organism>
<feature type="transmembrane region" description="Helical" evidence="10">
    <location>
        <begin position="358"/>
        <end position="383"/>
    </location>
</feature>
<feature type="transmembrane region" description="Helical" evidence="10">
    <location>
        <begin position="319"/>
        <end position="337"/>
    </location>
</feature>
<dbReference type="GO" id="GO:0005886">
    <property type="term" value="C:plasma membrane"/>
    <property type="evidence" value="ECO:0007669"/>
    <property type="project" value="UniProtKB-SubCell"/>
</dbReference>
<evidence type="ECO:0000256" key="4">
    <source>
        <dbReference type="ARBA" id="ARBA00022475"/>
    </source>
</evidence>
<name>A0A1I2YVB6_9GAMM</name>
<evidence type="ECO:0000259" key="11">
    <source>
        <dbReference type="Pfam" id="PF03553"/>
    </source>
</evidence>
<gene>
    <name evidence="12" type="ORF">SAMN04487959_102153</name>
</gene>
<evidence type="ECO:0000256" key="8">
    <source>
        <dbReference type="ARBA" id="ARBA00038435"/>
    </source>
</evidence>
<feature type="transmembrane region" description="Helical" evidence="10">
    <location>
        <begin position="44"/>
        <end position="64"/>
    </location>
</feature>
<evidence type="ECO:0000256" key="3">
    <source>
        <dbReference type="ARBA" id="ARBA00022449"/>
    </source>
</evidence>
<evidence type="ECO:0000256" key="7">
    <source>
        <dbReference type="ARBA" id="ARBA00023136"/>
    </source>
</evidence>
<keyword evidence="2" id="KW-0813">Transport</keyword>
<feature type="transmembrane region" description="Helical" evidence="10">
    <location>
        <begin position="241"/>
        <end position="259"/>
    </location>
</feature>
<keyword evidence="7 10" id="KW-0472">Membrane</keyword>
<dbReference type="NCBIfam" id="TIGR00931">
    <property type="entry name" value="antiport_nhaC"/>
    <property type="match status" value="1"/>
</dbReference>
<dbReference type="GO" id="GO:0015297">
    <property type="term" value="F:antiporter activity"/>
    <property type="evidence" value="ECO:0007669"/>
    <property type="project" value="UniProtKB-KW"/>
</dbReference>
<feature type="compositionally biased region" description="Polar residues" evidence="9">
    <location>
        <begin position="496"/>
        <end position="506"/>
    </location>
</feature>